<protein>
    <submittedName>
        <fullName evidence="1">Uncharacterized protein</fullName>
    </submittedName>
</protein>
<proteinExistence type="predicted"/>
<dbReference type="EMBL" id="MT141200">
    <property type="protein sequence ID" value="QJA56114.1"/>
    <property type="molecule type" value="Genomic_DNA"/>
</dbReference>
<evidence type="ECO:0000313" key="1">
    <source>
        <dbReference type="EMBL" id="QJA56114.1"/>
    </source>
</evidence>
<name>A0A6M3IFC2_9ZZZZ</name>
<accession>A0A6M3IFC2</accession>
<sequence>MNYECLKDISKEDVEKMSFEELKLLAERMNQEKWTAQTRQQILNVLDIRDAEHDPRVIEVDFTPKGDK</sequence>
<reference evidence="1" key="1">
    <citation type="submission" date="2020-03" db="EMBL/GenBank/DDBJ databases">
        <title>The deep terrestrial virosphere.</title>
        <authorList>
            <person name="Holmfeldt K."/>
            <person name="Nilsson E."/>
            <person name="Simone D."/>
            <person name="Lopez-Fernandez M."/>
            <person name="Wu X."/>
            <person name="de Brujin I."/>
            <person name="Lundin D."/>
            <person name="Andersson A."/>
            <person name="Bertilsson S."/>
            <person name="Dopson M."/>
        </authorList>
    </citation>
    <scope>NUCLEOTIDE SEQUENCE</scope>
    <source>
        <strain evidence="1">MM415B01926</strain>
    </source>
</reference>
<gene>
    <name evidence="1" type="ORF">MM415B01926_0008</name>
</gene>
<dbReference type="AlphaFoldDB" id="A0A6M3IFC2"/>
<organism evidence="1">
    <name type="scientific">viral metagenome</name>
    <dbReference type="NCBI Taxonomy" id="1070528"/>
    <lineage>
        <taxon>unclassified sequences</taxon>
        <taxon>metagenomes</taxon>
        <taxon>organismal metagenomes</taxon>
    </lineage>
</organism>